<dbReference type="GO" id="GO:0005829">
    <property type="term" value="C:cytosol"/>
    <property type="evidence" value="ECO:0007669"/>
    <property type="project" value="TreeGrafter"/>
</dbReference>
<dbReference type="FunFam" id="3.40.50.970:FF:000024">
    <property type="entry name" value="Pyruvate decarboxylase isozyme"/>
    <property type="match status" value="1"/>
</dbReference>
<dbReference type="InterPro" id="IPR047214">
    <property type="entry name" value="TPP_PDC_IPDC"/>
</dbReference>
<name>A0A9W9SHI6_9EURO</name>
<evidence type="ECO:0000313" key="11">
    <source>
        <dbReference type="Proteomes" id="UP001147782"/>
    </source>
</evidence>
<dbReference type="CDD" id="cd02005">
    <property type="entry name" value="TPP_PDC_IPDC"/>
    <property type="match status" value="1"/>
</dbReference>
<accession>A0A9W9SHI6</accession>
<dbReference type="GO" id="GO:0046872">
    <property type="term" value="F:metal ion binding"/>
    <property type="evidence" value="ECO:0007669"/>
    <property type="project" value="UniProtKB-KW"/>
</dbReference>
<dbReference type="GeneID" id="81436876"/>
<gene>
    <name evidence="10" type="ORF">N7496_004768</name>
</gene>
<evidence type="ECO:0000256" key="2">
    <source>
        <dbReference type="ARBA" id="ARBA00007812"/>
    </source>
</evidence>
<dbReference type="InterPro" id="IPR011766">
    <property type="entry name" value="TPP_enzyme_TPP-bd"/>
</dbReference>
<keyword evidence="11" id="KW-1185">Reference proteome</keyword>
<dbReference type="SUPFAM" id="SSF52518">
    <property type="entry name" value="Thiamin diphosphate-binding fold (THDP-binding)"/>
    <property type="match status" value="1"/>
</dbReference>
<organism evidence="10 11">
    <name type="scientific">Penicillium cataractarum</name>
    <dbReference type="NCBI Taxonomy" id="2100454"/>
    <lineage>
        <taxon>Eukaryota</taxon>
        <taxon>Fungi</taxon>
        <taxon>Dikarya</taxon>
        <taxon>Ascomycota</taxon>
        <taxon>Pezizomycotina</taxon>
        <taxon>Eurotiomycetes</taxon>
        <taxon>Eurotiomycetidae</taxon>
        <taxon>Eurotiales</taxon>
        <taxon>Aspergillaceae</taxon>
        <taxon>Penicillium</taxon>
    </lineage>
</organism>
<comment type="caution">
    <text evidence="10">The sequence shown here is derived from an EMBL/GenBank/DDBJ whole genome shotgun (WGS) entry which is preliminary data.</text>
</comment>
<dbReference type="Pfam" id="PF02775">
    <property type="entry name" value="TPP_enzyme_C"/>
    <property type="match status" value="1"/>
</dbReference>
<dbReference type="InterPro" id="IPR012110">
    <property type="entry name" value="PDC/IPDC-like"/>
</dbReference>
<dbReference type="GO" id="GO:0030976">
    <property type="term" value="F:thiamine pyrophosphate binding"/>
    <property type="evidence" value="ECO:0007669"/>
    <property type="project" value="InterPro"/>
</dbReference>
<evidence type="ECO:0000313" key="10">
    <source>
        <dbReference type="EMBL" id="KAJ5377359.1"/>
    </source>
</evidence>
<dbReference type="PANTHER" id="PTHR43452">
    <property type="entry name" value="PYRUVATE DECARBOXYLASE"/>
    <property type="match status" value="1"/>
</dbReference>
<keyword evidence="7" id="KW-0786">Thiamine pyrophosphate</keyword>
<evidence type="ECO:0000256" key="4">
    <source>
        <dbReference type="ARBA" id="ARBA00022723"/>
    </source>
</evidence>
<keyword evidence="5" id="KW-0210">Decarboxylase</keyword>
<reference evidence="10" key="2">
    <citation type="journal article" date="2023" name="IMA Fungus">
        <title>Comparative genomic study of the Penicillium genus elucidates a diverse pangenome and 15 lateral gene transfer events.</title>
        <authorList>
            <person name="Petersen C."/>
            <person name="Sorensen T."/>
            <person name="Nielsen M.R."/>
            <person name="Sondergaard T.E."/>
            <person name="Sorensen J.L."/>
            <person name="Fitzpatrick D.A."/>
            <person name="Frisvad J.C."/>
            <person name="Nielsen K.L."/>
        </authorList>
    </citation>
    <scope>NUCLEOTIDE SEQUENCE</scope>
    <source>
        <strain evidence="10">IBT 29864</strain>
    </source>
</reference>
<dbReference type="RefSeq" id="XP_056556222.1">
    <property type="nucleotide sequence ID" value="XM_056697697.1"/>
</dbReference>
<evidence type="ECO:0000256" key="5">
    <source>
        <dbReference type="ARBA" id="ARBA00022793"/>
    </source>
</evidence>
<dbReference type="EMBL" id="JAPZBS010000004">
    <property type="protein sequence ID" value="KAJ5377359.1"/>
    <property type="molecule type" value="Genomic_DNA"/>
</dbReference>
<keyword evidence="6" id="KW-0460">Magnesium</keyword>
<evidence type="ECO:0000256" key="8">
    <source>
        <dbReference type="ARBA" id="ARBA00023239"/>
    </source>
</evidence>
<evidence type="ECO:0000256" key="3">
    <source>
        <dbReference type="ARBA" id="ARBA00014422"/>
    </source>
</evidence>
<keyword evidence="8" id="KW-0456">Lyase</keyword>
<feature type="domain" description="Thiamine pyrophosphate enzyme TPP-binding" evidence="9">
    <location>
        <begin position="19"/>
        <end position="117"/>
    </location>
</feature>
<evidence type="ECO:0000256" key="6">
    <source>
        <dbReference type="ARBA" id="ARBA00022842"/>
    </source>
</evidence>
<dbReference type="GO" id="GO:0004737">
    <property type="term" value="F:pyruvate decarboxylase activity"/>
    <property type="evidence" value="ECO:0007669"/>
    <property type="project" value="TreeGrafter"/>
</dbReference>
<sequence>MHFVNRLFRPGDLILTETGTSSHGGRLFKLPPGSRLFGAVTWLSIGYMLPATLGAALARRELSQKPESSRAILFIGDGSPQMSVQEISTIIKQKLNVIIFIVNNDGYTIERAIHGRKQAYNDLATWRHELALGFFGADEKQSHSSARTYSELEEVLNDDRIKNGRGVRTIEVFMGREDVQGALLNLMQSQVSKE</sequence>
<proteinExistence type="inferred from homology"/>
<dbReference type="InterPro" id="IPR029061">
    <property type="entry name" value="THDP-binding"/>
</dbReference>
<dbReference type="GO" id="GO:0000949">
    <property type="term" value="P:aromatic amino acid family catabolic process to alcohol via Ehrlich pathway"/>
    <property type="evidence" value="ECO:0007669"/>
    <property type="project" value="TreeGrafter"/>
</dbReference>
<keyword evidence="4" id="KW-0479">Metal-binding</keyword>
<comment type="similarity">
    <text evidence="2">Belongs to the TPP enzyme family.</text>
</comment>
<dbReference type="AlphaFoldDB" id="A0A9W9SHI6"/>
<evidence type="ECO:0000256" key="7">
    <source>
        <dbReference type="ARBA" id="ARBA00023052"/>
    </source>
</evidence>
<dbReference type="PANTHER" id="PTHR43452:SF11">
    <property type="entry name" value="PYRUVATE DECARBOXYLASE"/>
    <property type="match status" value="1"/>
</dbReference>
<dbReference type="Gene3D" id="3.40.50.970">
    <property type="match status" value="1"/>
</dbReference>
<dbReference type="GO" id="GO:0005634">
    <property type="term" value="C:nucleus"/>
    <property type="evidence" value="ECO:0007669"/>
    <property type="project" value="TreeGrafter"/>
</dbReference>
<protein>
    <recommendedName>
        <fullName evidence="3">Pyruvate decarboxylase</fullName>
    </recommendedName>
</protein>
<dbReference type="OrthoDB" id="3970464at2759"/>
<reference evidence="10" key="1">
    <citation type="submission" date="2022-11" db="EMBL/GenBank/DDBJ databases">
        <authorList>
            <person name="Petersen C."/>
        </authorList>
    </citation>
    <scope>NUCLEOTIDE SEQUENCE</scope>
    <source>
        <strain evidence="10">IBT 29864</strain>
    </source>
</reference>
<comment type="cofactor">
    <cofactor evidence="1">
        <name>thiamine diphosphate</name>
        <dbReference type="ChEBI" id="CHEBI:58937"/>
    </cofactor>
</comment>
<keyword evidence="10" id="KW-0670">Pyruvate</keyword>
<dbReference type="Proteomes" id="UP001147782">
    <property type="component" value="Unassembled WGS sequence"/>
</dbReference>
<evidence type="ECO:0000256" key="1">
    <source>
        <dbReference type="ARBA" id="ARBA00001964"/>
    </source>
</evidence>
<evidence type="ECO:0000259" key="9">
    <source>
        <dbReference type="Pfam" id="PF02775"/>
    </source>
</evidence>